<dbReference type="AlphaFoldDB" id="A0AAW1JL06"/>
<dbReference type="GO" id="GO:0016705">
    <property type="term" value="F:oxidoreductase activity, acting on paired donors, with incorporation or reduction of molecular oxygen"/>
    <property type="evidence" value="ECO:0007669"/>
    <property type="project" value="InterPro"/>
</dbReference>
<comment type="similarity">
    <text evidence="2">Belongs to the cytochrome P450 family.</text>
</comment>
<evidence type="ECO:0000256" key="3">
    <source>
        <dbReference type="ARBA" id="ARBA00022723"/>
    </source>
</evidence>
<comment type="caution">
    <text evidence="8">The sequence shown here is derived from an EMBL/GenBank/DDBJ whole genome shotgun (WGS) entry which is preliminary data.</text>
</comment>
<dbReference type="SUPFAM" id="SSF48264">
    <property type="entry name" value="Cytochrome P450"/>
    <property type="match status" value="1"/>
</dbReference>
<keyword evidence="4" id="KW-0560">Oxidoreductase</keyword>
<dbReference type="PANTHER" id="PTHR24296">
    <property type="entry name" value="CYTOCHROME P450"/>
    <property type="match status" value="1"/>
</dbReference>
<dbReference type="PRINTS" id="PR00463">
    <property type="entry name" value="EP450I"/>
</dbReference>
<keyword evidence="5 6" id="KW-0408">Iron</keyword>
<keyword evidence="7" id="KW-1133">Transmembrane helix</keyword>
<evidence type="ECO:0000256" key="2">
    <source>
        <dbReference type="ARBA" id="ARBA00010617"/>
    </source>
</evidence>
<dbReference type="Gene3D" id="1.10.630.10">
    <property type="entry name" value="Cytochrome P450"/>
    <property type="match status" value="1"/>
</dbReference>
<accession>A0AAW1JL06</accession>
<keyword evidence="7" id="KW-0472">Membrane</keyword>
<dbReference type="Proteomes" id="UP001443914">
    <property type="component" value="Unassembled WGS sequence"/>
</dbReference>
<feature type="binding site" description="axial binding residue" evidence="6">
    <location>
        <position position="478"/>
    </location>
    <ligand>
        <name>heme</name>
        <dbReference type="ChEBI" id="CHEBI:30413"/>
    </ligand>
    <ligandPart>
        <name>Fe</name>
        <dbReference type="ChEBI" id="CHEBI:18248"/>
    </ligandPart>
</feature>
<dbReference type="InterPro" id="IPR036396">
    <property type="entry name" value="Cyt_P450_sf"/>
</dbReference>
<dbReference type="GO" id="GO:0004497">
    <property type="term" value="F:monooxygenase activity"/>
    <property type="evidence" value="ECO:0007669"/>
    <property type="project" value="InterPro"/>
</dbReference>
<keyword evidence="3 6" id="KW-0479">Metal-binding</keyword>
<dbReference type="InterPro" id="IPR002401">
    <property type="entry name" value="Cyt_P450_E_grp-I"/>
</dbReference>
<evidence type="ECO:0000256" key="7">
    <source>
        <dbReference type="SAM" id="Phobius"/>
    </source>
</evidence>
<name>A0AAW1JL06_SAPOF</name>
<reference evidence="8" key="1">
    <citation type="submission" date="2024-03" db="EMBL/GenBank/DDBJ databases">
        <title>WGS assembly of Saponaria officinalis var. Norfolk2.</title>
        <authorList>
            <person name="Jenkins J."/>
            <person name="Shu S."/>
            <person name="Grimwood J."/>
            <person name="Barry K."/>
            <person name="Goodstein D."/>
            <person name="Schmutz J."/>
            <person name="Leebens-Mack J."/>
            <person name="Osbourn A."/>
        </authorList>
    </citation>
    <scope>NUCLEOTIDE SEQUENCE [LARGE SCALE GENOMIC DNA]</scope>
    <source>
        <strain evidence="8">JIC</strain>
    </source>
</reference>
<evidence type="ECO:0000256" key="1">
    <source>
        <dbReference type="ARBA" id="ARBA00001971"/>
    </source>
</evidence>
<dbReference type="Pfam" id="PF00067">
    <property type="entry name" value="p450"/>
    <property type="match status" value="1"/>
</dbReference>
<evidence type="ECO:0000256" key="5">
    <source>
        <dbReference type="ARBA" id="ARBA00023004"/>
    </source>
</evidence>
<evidence type="ECO:0000313" key="9">
    <source>
        <dbReference type="Proteomes" id="UP001443914"/>
    </source>
</evidence>
<proteinExistence type="inferred from homology"/>
<evidence type="ECO:0000256" key="4">
    <source>
        <dbReference type="ARBA" id="ARBA00023002"/>
    </source>
</evidence>
<dbReference type="PRINTS" id="PR00385">
    <property type="entry name" value="P450"/>
</dbReference>
<dbReference type="InterPro" id="IPR001128">
    <property type="entry name" value="Cyt_P450"/>
</dbReference>
<comment type="cofactor">
    <cofactor evidence="1 6">
        <name>heme</name>
        <dbReference type="ChEBI" id="CHEBI:30413"/>
    </cofactor>
</comment>
<keyword evidence="9" id="KW-1185">Reference proteome</keyword>
<evidence type="ECO:0000256" key="6">
    <source>
        <dbReference type="PIRSR" id="PIRSR602401-1"/>
    </source>
</evidence>
<gene>
    <name evidence="8" type="ORF">RND81_07G019300</name>
</gene>
<dbReference type="CDD" id="cd11064">
    <property type="entry name" value="CYP86A"/>
    <property type="match status" value="1"/>
</dbReference>
<evidence type="ECO:0000313" key="8">
    <source>
        <dbReference type="EMBL" id="KAK9704907.1"/>
    </source>
</evidence>
<dbReference type="GO" id="GO:0020037">
    <property type="term" value="F:heme binding"/>
    <property type="evidence" value="ECO:0007669"/>
    <property type="project" value="InterPro"/>
</dbReference>
<keyword evidence="7" id="KW-0812">Transmembrane</keyword>
<keyword evidence="6" id="KW-0349">Heme</keyword>
<feature type="transmembrane region" description="Helical" evidence="7">
    <location>
        <begin position="6"/>
        <end position="25"/>
    </location>
</feature>
<dbReference type="EMBL" id="JBDFQZ010000007">
    <property type="protein sequence ID" value="KAK9704907.1"/>
    <property type="molecule type" value="Genomic_DNA"/>
</dbReference>
<organism evidence="8 9">
    <name type="scientific">Saponaria officinalis</name>
    <name type="common">Common soapwort</name>
    <name type="synonym">Lychnis saponaria</name>
    <dbReference type="NCBI Taxonomy" id="3572"/>
    <lineage>
        <taxon>Eukaryota</taxon>
        <taxon>Viridiplantae</taxon>
        <taxon>Streptophyta</taxon>
        <taxon>Embryophyta</taxon>
        <taxon>Tracheophyta</taxon>
        <taxon>Spermatophyta</taxon>
        <taxon>Magnoliopsida</taxon>
        <taxon>eudicotyledons</taxon>
        <taxon>Gunneridae</taxon>
        <taxon>Pentapetalae</taxon>
        <taxon>Caryophyllales</taxon>
        <taxon>Caryophyllaceae</taxon>
        <taxon>Caryophylleae</taxon>
        <taxon>Saponaria</taxon>
    </lineage>
</organism>
<sequence length="533" mass="60875">MYELRDVVPSFMLIILTLFLLFFFTKTTPKSSKPSKTKSHLALPKPYPIIGHLFAFIGLTGQEIFQWLSKIIACSPTSTIVIHQPFGGQSVYTGNPVNVEHILKTKFHVYQKGRQFKTVFGDLFGGSVFTEDGDNWKFQRQILAQEFNYKSLQKFVEKAVEFEVSERLIPVLEDAAKNSKVIDLQDILQRFAFDNVCTVAFGYDPGYLSLPLPEAKFTEAFDECITICHERFHSVFPTIWKTCRFFNIGSEKRLKELIKMIREFCATIVASTKQKMSNKKSHELHESNLLVKLLKCDQYDDELVIDIVIGFILAGRDTSSSALTWFFWLIHKNKHVENQIIQEIIFYEERIKKNGNLNTNSNFIKSSSSSSFVLEALKGMTYTHAALSETMRLYPPVPVDLKQAANDDILPDGTKVKKGSIVGYFAQSMGWSEKLWGKDWAEFRPERWLKTDLTTEKLSFVPRDAYSYPVFLAGPRICLGKEMAYLQMKSVVAAILSRFKVVPAVAEGTEPVYFIETVAIMHGGFPVRIEERV</sequence>
<protein>
    <recommendedName>
        <fullName evidence="10">Cytochrome P450</fullName>
    </recommendedName>
</protein>
<evidence type="ECO:0008006" key="10">
    <source>
        <dbReference type="Google" id="ProtNLM"/>
    </source>
</evidence>
<dbReference type="GO" id="GO:0005506">
    <property type="term" value="F:iron ion binding"/>
    <property type="evidence" value="ECO:0007669"/>
    <property type="project" value="InterPro"/>
</dbReference>